<dbReference type="PANTHER" id="PTHR11610:SF173">
    <property type="entry name" value="LIPASE DOMAIN-CONTAINING PROTEIN-RELATED"/>
    <property type="match status" value="1"/>
</dbReference>
<feature type="domain" description="Lipase" evidence="6">
    <location>
        <begin position="218"/>
        <end position="309"/>
    </location>
</feature>
<proteinExistence type="inferred from homology"/>
<dbReference type="Gene3D" id="3.40.50.1820">
    <property type="entry name" value="alpha/beta hydrolase"/>
    <property type="match status" value="2"/>
</dbReference>
<comment type="caution">
    <text evidence="7">The sequence shown here is derived from an EMBL/GenBank/DDBJ whole genome shotgun (WGS) entry which is preliminary data.</text>
</comment>
<dbReference type="SUPFAM" id="SSF53474">
    <property type="entry name" value="alpha/beta-Hydrolases"/>
    <property type="match status" value="1"/>
</dbReference>
<reference evidence="7 8" key="1">
    <citation type="journal article" date="2018" name="Gigascience">
        <title>Genomes of trombidid mites reveal novel predicted allergens and laterally-transferred genes associated with secondary metabolism.</title>
        <authorList>
            <person name="Dong X."/>
            <person name="Chaisiri K."/>
            <person name="Xia D."/>
            <person name="Armstrong S.D."/>
            <person name="Fang Y."/>
            <person name="Donnelly M.J."/>
            <person name="Kadowaki T."/>
            <person name="McGarry J.W."/>
            <person name="Darby A.C."/>
            <person name="Makepeace B.L."/>
        </authorList>
    </citation>
    <scope>NUCLEOTIDE SEQUENCE [LARGE SCALE GENOMIC DNA]</scope>
    <source>
        <strain evidence="7">UoL-WK</strain>
    </source>
</reference>
<feature type="domain" description="Lipase" evidence="6">
    <location>
        <begin position="53"/>
        <end position="206"/>
    </location>
</feature>
<comment type="subcellular location">
    <subcellularLocation>
        <location evidence="1">Secreted</location>
    </subcellularLocation>
</comment>
<evidence type="ECO:0000256" key="2">
    <source>
        <dbReference type="ARBA" id="ARBA00010701"/>
    </source>
</evidence>
<accession>A0A443RLZ5</accession>
<evidence type="ECO:0000256" key="3">
    <source>
        <dbReference type="ARBA" id="ARBA00022525"/>
    </source>
</evidence>
<dbReference type="GO" id="GO:0016042">
    <property type="term" value="P:lipid catabolic process"/>
    <property type="evidence" value="ECO:0007669"/>
    <property type="project" value="TreeGrafter"/>
</dbReference>
<dbReference type="PRINTS" id="PR00821">
    <property type="entry name" value="TAGLIPASE"/>
</dbReference>
<dbReference type="AlphaFoldDB" id="A0A443RLZ5"/>
<keyword evidence="8" id="KW-1185">Reference proteome</keyword>
<feature type="signal peptide" evidence="5">
    <location>
        <begin position="1"/>
        <end position="22"/>
    </location>
</feature>
<evidence type="ECO:0000259" key="6">
    <source>
        <dbReference type="Pfam" id="PF00151"/>
    </source>
</evidence>
<keyword evidence="5" id="KW-0732">Signal</keyword>
<evidence type="ECO:0000313" key="7">
    <source>
        <dbReference type="EMBL" id="RWS16303.1"/>
    </source>
</evidence>
<protein>
    <submittedName>
        <fullName evidence="7">Lipase member I-like protein</fullName>
    </submittedName>
</protein>
<dbReference type="GO" id="GO:0016298">
    <property type="term" value="F:lipase activity"/>
    <property type="evidence" value="ECO:0007669"/>
    <property type="project" value="InterPro"/>
</dbReference>
<organism evidence="7 8">
    <name type="scientific">Dinothrombium tinctorium</name>
    <dbReference type="NCBI Taxonomy" id="1965070"/>
    <lineage>
        <taxon>Eukaryota</taxon>
        <taxon>Metazoa</taxon>
        <taxon>Ecdysozoa</taxon>
        <taxon>Arthropoda</taxon>
        <taxon>Chelicerata</taxon>
        <taxon>Arachnida</taxon>
        <taxon>Acari</taxon>
        <taxon>Acariformes</taxon>
        <taxon>Trombidiformes</taxon>
        <taxon>Prostigmata</taxon>
        <taxon>Anystina</taxon>
        <taxon>Parasitengona</taxon>
        <taxon>Trombidioidea</taxon>
        <taxon>Trombidiidae</taxon>
        <taxon>Dinothrombium</taxon>
    </lineage>
</organism>
<gene>
    <name evidence="7" type="ORF">B4U79_14151</name>
</gene>
<dbReference type="STRING" id="1965070.A0A443RLZ5"/>
<evidence type="ECO:0000256" key="4">
    <source>
        <dbReference type="RuleBase" id="RU004262"/>
    </source>
</evidence>
<evidence type="ECO:0000313" key="8">
    <source>
        <dbReference type="Proteomes" id="UP000285301"/>
    </source>
</evidence>
<dbReference type="Proteomes" id="UP000285301">
    <property type="component" value="Unassembled WGS sequence"/>
</dbReference>
<name>A0A443RLZ5_9ACAR</name>
<sequence length="338" mass="37940">MPELVRLVLLFSLWTLLGHANGECNGVVFENIGCVEQTCGCLVNYIDAPLSGCVKPKEVKTEFKFYRKANKNDPVIVNYRFENISQVPFDNQNPTVIIVHGLNQDTNPPNNMYQAAKDLYLEEDKNDVNVILVDWSDGAKAEISLPVLPIFDYLYYAQAVANIPVVSKQSAFLVKNLHEQKGLDVGNVRLIGHSLGSHVVANINRFLLQYLREYIDELFGITAKVGHSDFYVNDGTTQPNCPLLPPSSIICNHQRSVWLTDVDFSNYGSCQPVAYECESYSDFLEGLCADCDNAKCQLLGYDVQVYNRTTISRSPPEAIRHNLRIKTTGETPFCSNDR</sequence>
<dbReference type="OrthoDB" id="199913at2759"/>
<evidence type="ECO:0000256" key="5">
    <source>
        <dbReference type="SAM" id="SignalP"/>
    </source>
</evidence>
<dbReference type="PANTHER" id="PTHR11610">
    <property type="entry name" value="LIPASE"/>
    <property type="match status" value="1"/>
</dbReference>
<comment type="similarity">
    <text evidence="2 4">Belongs to the AB hydrolase superfamily. Lipase family.</text>
</comment>
<dbReference type="EMBL" id="NCKU01000255">
    <property type="protein sequence ID" value="RWS16303.1"/>
    <property type="molecule type" value="Genomic_DNA"/>
</dbReference>
<keyword evidence="3" id="KW-0964">Secreted</keyword>
<dbReference type="Pfam" id="PF00151">
    <property type="entry name" value="Lipase"/>
    <property type="match status" value="2"/>
</dbReference>
<dbReference type="InterPro" id="IPR000734">
    <property type="entry name" value="TAG_lipase"/>
</dbReference>
<feature type="chain" id="PRO_5019196796" evidence="5">
    <location>
        <begin position="23"/>
        <end position="338"/>
    </location>
</feature>
<dbReference type="InterPro" id="IPR029058">
    <property type="entry name" value="AB_hydrolase_fold"/>
</dbReference>
<dbReference type="InterPro" id="IPR013818">
    <property type="entry name" value="Lipase"/>
</dbReference>
<evidence type="ECO:0000256" key="1">
    <source>
        <dbReference type="ARBA" id="ARBA00004613"/>
    </source>
</evidence>
<dbReference type="GO" id="GO:0005615">
    <property type="term" value="C:extracellular space"/>
    <property type="evidence" value="ECO:0007669"/>
    <property type="project" value="TreeGrafter"/>
</dbReference>